<feature type="binding site" evidence="8 11">
    <location>
        <position position="263"/>
    </location>
    <ligand>
        <name>substrate</name>
    </ligand>
</feature>
<evidence type="ECO:0000256" key="6">
    <source>
        <dbReference type="ARBA" id="ARBA00022833"/>
    </source>
</evidence>
<dbReference type="InterPro" id="IPR022695">
    <property type="entry name" value="Histidinol_DH_monofunct"/>
</dbReference>
<dbReference type="PANTHER" id="PTHR21256:SF2">
    <property type="entry name" value="HISTIDINE BIOSYNTHESIS TRIFUNCTIONAL PROTEIN"/>
    <property type="match status" value="1"/>
</dbReference>
<dbReference type="CDD" id="cd06572">
    <property type="entry name" value="Histidinol_dh"/>
    <property type="match status" value="1"/>
</dbReference>
<feature type="binding site" evidence="8 11">
    <location>
        <position position="241"/>
    </location>
    <ligand>
        <name>substrate</name>
    </ligand>
</feature>
<feature type="active site" description="Proton acceptor" evidence="8 10">
    <location>
        <position position="332"/>
    </location>
</feature>
<dbReference type="GO" id="GO:0008270">
    <property type="term" value="F:zinc ion binding"/>
    <property type="evidence" value="ECO:0007669"/>
    <property type="project" value="UniProtKB-UniRule"/>
</dbReference>
<evidence type="ECO:0000256" key="5">
    <source>
        <dbReference type="ARBA" id="ARBA00022723"/>
    </source>
</evidence>
<dbReference type="SUPFAM" id="SSF53720">
    <property type="entry name" value="ALDH-like"/>
    <property type="match status" value="1"/>
</dbReference>
<dbReference type="GO" id="GO:0000105">
    <property type="term" value="P:L-histidine biosynthetic process"/>
    <property type="evidence" value="ECO:0007669"/>
    <property type="project" value="UniProtKB-UniRule"/>
</dbReference>
<dbReference type="GO" id="GO:0005829">
    <property type="term" value="C:cytosol"/>
    <property type="evidence" value="ECO:0007669"/>
    <property type="project" value="TreeGrafter"/>
</dbReference>
<dbReference type="PIRSF" id="PIRSF000099">
    <property type="entry name" value="Histidinol_dh"/>
    <property type="match status" value="1"/>
</dbReference>
<keyword evidence="6 8" id="KW-0862">Zinc</keyword>
<feature type="binding site" evidence="8 11">
    <location>
        <position position="423"/>
    </location>
    <ligand>
        <name>substrate</name>
    </ligand>
</feature>
<dbReference type="InterPro" id="IPR016161">
    <property type="entry name" value="Ald_DH/histidinol_DH"/>
</dbReference>
<accession>A0A7D4PVB5</accession>
<proteinExistence type="inferred from homology"/>
<gene>
    <name evidence="8 14" type="primary">hisD</name>
    <name evidence="14" type="ORF">HQM25_09940</name>
</gene>
<feature type="active site" description="Proton acceptor" evidence="8 10">
    <location>
        <position position="333"/>
    </location>
</feature>
<comment type="function">
    <text evidence="1 8">Catalyzes the sequential NAD-dependent oxidations of L-histidinol to L-histidinaldehyde and then to L-histidine.</text>
</comment>
<keyword evidence="8" id="KW-0368">Histidine biosynthesis</keyword>
<evidence type="ECO:0000313" key="14">
    <source>
        <dbReference type="EMBL" id="QKJ19654.1"/>
    </source>
</evidence>
<dbReference type="GO" id="GO:0051287">
    <property type="term" value="F:NAD binding"/>
    <property type="evidence" value="ECO:0007669"/>
    <property type="project" value="InterPro"/>
</dbReference>
<sequence>MLRTIDLRGRVLTPAELLAAVPRADAARAEALSTAAEIVADVAARGEDSLREQAERFDGVSGHALRVPAAHLDEALDALEPGIRTALDEAIARVRDASAAQVPAPATTTLGPGAVVHQRWQPVRRVGLYVPGGKAVYPSSVVMNVVPAQVAGVAQVALASPPQREHGGRVHPVILAAAKLLGVDEVYAMGGAGAIGAFAHGVASLGLDPVDVVTGPGNNFVAAAKRAVAGRVGTDSEAGATEILIVADAHADARLVAVDLISQAEHDEQASAVLVTDSEHLAARVLEEIGPRAASTRHSARVTVALSGEQSAIVLVDDVAQATAFSNAYAPEHLELHLADPRPADFVHAGAIFVGPDAPVSLGDYLAGSNHVLPTGGQARYAAGLSAATFLRPQQVIEYDHAALEQVRDAIVTLAEAEALPAHGEAVTARFTA</sequence>
<feature type="binding site" evidence="8 12">
    <location>
        <position position="266"/>
    </location>
    <ligand>
        <name>Zn(2+)</name>
        <dbReference type="ChEBI" id="CHEBI:29105"/>
    </ligand>
</feature>
<dbReference type="NCBIfam" id="TIGR00069">
    <property type="entry name" value="hisD"/>
    <property type="match status" value="1"/>
</dbReference>
<organism evidence="14 15">
    <name type="scientific">Microbacterium hominis</name>
    <dbReference type="NCBI Taxonomy" id="162426"/>
    <lineage>
        <taxon>Bacteria</taxon>
        <taxon>Bacillati</taxon>
        <taxon>Actinomycetota</taxon>
        <taxon>Actinomycetes</taxon>
        <taxon>Micrococcales</taxon>
        <taxon>Microbacteriaceae</taxon>
        <taxon>Microbacterium</taxon>
    </lineage>
</organism>
<feature type="binding site" evidence="8 12">
    <location>
        <position position="263"/>
    </location>
    <ligand>
        <name>Zn(2+)</name>
        <dbReference type="ChEBI" id="CHEBI:29105"/>
    </ligand>
</feature>
<evidence type="ECO:0000256" key="1">
    <source>
        <dbReference type="ARBA" id="ARBA00003850"/>
    </source>
</evidence>
<comment type="pathway">
    <text evidence="2 8">Amino-acid biosynthesis; L-histidine biosynthesis; L-histidine from 5-phospho-alpha-D-ribose 1-diphosphate: step 9/9.</text>
</comment>
<dbReference type="EC" id="1.1.1.23" evidence="8"/>
<evidence type="ECO:0000256" key="3">
    <source>
        <dbReference type="ARBA" id="ARBA00010178"/>
    </source>
</evidence>
<comment type="similarity">
    <text evidence="3 8 9 13">Belongs to the histidinol dehydrogenase family.</text>
</comment>
<dbReference type="Gene3D" id="3.40.50.1980">
    <property type="entry name" value="Nitrogenase molybdenum iron protein domain"/>
    <property type="match status" value="2"/>
</dbReference>
<dbReference type="Pfam" id="PF00815">
    <property type="entry name" value="Histidinol_dh"/>
    <property type="match status" value="1"/>
</dbReference>
<dbReference type="UniPathway" id="UPA00031">
    <property type="reaction ID" value="UER00014"/>
</dbReference>
<dbReference type="Proteomes" id="UP000502498">
    <property type="component" value="Chromosome"/>
</dbReference>
<comment type="cofactor">
    <cofactor evidence="8 12">
        <name>Zn(2+)</name>
        <dbReference type="ChEBI" id="CHEBI:29105"/>
    </cofactor>
    <text evidence="8 12">Binds 1 zinc ion per subunit.</text>
</comment>
<evidence type="ECO:0000256" key="12">
    <source>
        <dbReference type="PIRSR" id="PIRSR000099-4"/>
    </source>
</evidence>
<keyword evidence="5 8" id="KW-0479">Metal-binding</keyword>
<keyword evidence="8" id="KW-0520">NAD</keyword>
<evidence type="ECO:0000256" key="10">
    <source>
        <dbReference type="PIRSR" id="PIRSR000099-1"/>
    </source>
</evidence>
<comment type="catalytic activity">
    <reaction evidence="8">
        <text>L-histidinol + 2 NAD(+) + H2O = L-histidine + 2 NADH + 3 H(+)</text>
        <dbReference type="Rhea" id="RHEA:20641"/>
        <dbReference type="ChEBI" id="CHEBI:15377"/>
        <dbReference type="ChEBI" id="CHEBI:15378"/>
        <dbReference type="ChEBI" id="CHEBI:57540"/>
        <dbReference type="ChEBI" id="CHEBI:57595"/>
        <dbReference type="ChEBI" id="CHEBI:57699"/>
        <dbReference type="ChEBI" id="CHEBI:57945"/>
        <dbReference type="EC" id="1.1.1.23"/>
    </reaction>
</comment>
<feature type="binding site" evidence="8 11">
    <location>
        <position position="333"/>
    </location>
    <ligand>
        <name>substrate</name>
    </ligand>
</feature>
<evidence type="ECO:0000256" key="13">
    <source>
        <dbReference type="RuleBase" id="RU004175"/>
    </source>
</evidence>
<keyword evidence="7 8" id="KW-0560">Oxidoreductase</keyword>
<evidence type="ECO:0000313" key="15">
    <source>
        <dbReference type="Proteomes" id="UP000502498"/>
    </source>
</evidence>
<evidence type="ECO:0000256" key="8">
    <source>
        <dbReference type="HAMAP-Rule" id="MF_01024"/>
    </source>
</evidence>
<dbReference type="AlphaFoldDB" id="A0A7D4PVB5"/>
<evidence type="ECO:0000256" key="9">
    <source>
        <dbReference type="PIRNR" id="PIRNR000099"/>
    </source>
</evidence>
<dbReference type="RefSeq" id="WP_172990091.1">
    <property type="nucleotide sequence ID" value="NZ_CP054038.1"/>
</dbReference>
<dbReference type="GO" id="GO:0004399">
    <property type="term" value="F:histidinol dehydrogenase activity"/>
    <property type="evidence" value="ECO:0007669"/>
    <property type="project" value="UniProtKB-UniRule"/>
</dbReference>
<feature type="binding site" evidence="8 11">
    <location>
        <position position="266"/>
    </location>
    <ligand>
        <name>substrate</name>
    </ligand>
</feature>
<dbReference type="PRINTS" id="PR00083">
    <property type="entry name" value="HOLDHDRGNASE"/>
</dbReference>
<keyword evidence="8" id="KW-0028">Amino-acid biosynthesis</keyword>
<dbReference type="EMBL" id="CP054038">
    <property type="protein sequence ID" value="QKJ19654.1"/>
    <property type="molecule type" value="Genomic_DNA"/>
</dbReference>
<feature type="binding site" evidence="8 12">
    <location>
        <position position="423"/>
    </location>
    <ligand>
        <name>Zn(2+)</name>
        <dbReference type="ChEBI" id="CHEBI:29105"/>
    </ligand>
</feature>
<evidence type="ECO:0000256" key="11">
    <source>
        <dbReference type="PIRSR" id="PIRSR000099-3"/>
    </source>
</evidence>
<dbReference type="HAMAP" id="MF_01024">
    <property type="entry name" value="HisD"/>
    <property type="match status" value="1"/>
</dbReference>
<evidence type="ECO:0000256" key="2">
    <source>
        <dbReference type="ARBA" id="ARBA00004940"/>
    </source>
</evidence>
<evidence type="ECO:0000256" key="4">
    <source>
        <dbReference type="ARBA" id="ARBA00016531"/>
    </source>
</evidence>
<evidence type="ECO:0000256" key="7">
    <source>
        <dbReference type="ARBA" id="ARBA00023002"/>
    </source>
</evidence>
<feature type="binding site" evidence="8 11">
    <location>
        <position position="364"/>
    </location>
    <ligand>
        <name>substrate</name>
    </ligand>
</feature>
<comment type="caution">
    <text evidence="8">Lacks conserved residue(s) required for the propagation of feature annotation.</text>
</comment>
<dbReference type="InterPro" id="IPR012131">
    <property type="entry name" value="Hstdl_DH"/>
</dbReference>
<dbReference type="PANTHER" id="PTHR21256">
    <property type="entry name" value="HISTIDINOL DEHYDROGENASE HDH"/>
    <property type="match status" value="1"/>
</dbReference>
<protein>
    <recommendedName>
        <fullName evidence="4 8">Histidinol dehydrogenase</fullName>
        <shortName evidence="8">HDH</shortName>
        <ecNumber evidence="8">1.1.1.23</ecNumber>
    </recommendedName>
</protein>
<name>A0A7D4PVB5_9MICO</name>
<feature type="binding site" evidence="8 12">
    <location>
        <position position="364"/>
    </location>
    <ligand>
        <name>Zn(2+)</name>
        <dbReference type="ChEBI" id="CHEBI:29105"/>
    </ligand>
</feature>
<reference evidence="14 15" key="1">
    <citation type="submission" date="2020-05" db="EMBL/GenBank/DDBJ databases">
        <title>Strain PA2F3 complete genome.</title>
        <authorList>
            <person name="Kim Y.-S."/>
            <person name="Kim S.-J."/>
            <person name="Jung H.-k."/>
            <person name="Kim S.-E."/>
            <person name="Kim K.-H."/>
        </authorList>
    </citation>
    <scope>NUCLEOTIDE SEQUENCE [LARGE SCALE GENOMIC DNA]</scope>
    <source>
        <strain evidence="14 15">PA2F3</strain>
    </source>
</reference>
<dbReference type="FunFam" id="3.40.50.1980:FF:000001">
    <property type="entry name" value="Histidinol dehydrogenase"/>
    <property type="match status" value="1"/>
</dbReference>
<dbReference type="Gene3D" id="1.20.5.1300">
    <property type="match status" value="1"/>
</dbReference>
<feature type="binding site" evidence="8 11">
    <location>
        <position position="418"/>
    </location>
    <ligand>
        <name>substrate</name>
    </ligand>
</feature>